<dbReference type="Proteomes" id="UP000650511">
    <property type="component" value="Unassembled WGS sequence"/>
</dbReference>
<evidence type="ECO:0000313" key="3">
    <source>
        <dbReference type="Proteomes" id="UP000650511"/>
    </source>
</evidence>
<feature type="compositionally biased region" description="Basic and acidic residues" evidence="1">
    <location>
        <begin position="118"/>
        <end position="127"/>
    </location>
</feature>
<comment type="caution">
    <text evidence="2">The sequence shown here is derived from an EMBL/GenBank/DDBJ whole genome shotgun (WGS) entry which is preliminary data.</text>
</comment>
<dbReference type="EMBL" id="BMHA01000018">
    <property type="protein sequence ID" value="GGI09777.1"/>
    <property type="molecule type" value="Genomic_DNA"/>
</dbReference>
<evidence type="ECO:0008006" key="4">
    <source>
        <dbReference type="Google" id="ProtNLM"/>
    </source>
</evidence>
<reference evidence="2" key="1">
    <citation type="journal article" date="2014" name="Int. J. Syst. Evol. Microbiol.">
        <title>Complete genome sequence of Corynebacterium casei LMG S-19264T (=DSM 44701T), isolated from a smear-ripened cheese.</title>
        <authorList>
            <consortium name="US DOE Joint Genome Institute (JGI-PGF)"/>
            <person name="Walter F."/>
            <person name="Albersmeier A."/>
            <person name="Kalinowski J."/>
            <person name="Ruckert C."/>
        </authorList>
    </citation>
    <scope>NUCLEOTIDE SEQUENCE</scope>
    <source>
        <strain evidence="2">CGMCC 1.14988</strain>
    </source>
</reference>
<dbReference type="OrthoDB" id="9823945at2"/>
<feature type="region of interest" description="Disordered" evidence="1">
    <location>
        <begin position="107"/>
        <end position="156"/>
    </location>
</feature>
<keyword evidence="3" id="KW-1185">Reference proteome</keyword>
<feature type="compositionally biased region" description="Basic and acidic residues" evidence="1">
    <location>
        <begin position="137"/>
        <end position="147"/>
    </location>
</feature>
<accession>A0A8J3ABL1</accession>
<dbReference type="AlphaFoldDB" id="A0A8J3ABL1"/>
<proteinExistence type="predicted"/>
<evidence type="ECO:0000256" key="1">
    <source>
        <dbReference type="SAM" id="MobiDB-lite"/>
    </source>
</evidence>
<dbReference type="RefSeq" id="WP_130650190.1">
    <property type="nucleotide sequence ID" value="NZ_BMHA01000018.1"/>
</dbReference>
<name>A0A8J3ABL1_9ACTN</name>
<organism evidence="2 3">
    <name type="scientific">Egicoccus halophilus</name>
    <dbReference type="NCBI Taxonomy" id="1670830"/>
    <lineage>
        <taxon>Bacteria</taxon>
        <taxon>Bacillati</taxon>
        <taxon>Actinomycetota</taxon>
        <taxon>Nitriliruptoria</taxon>
        <taxon>Egicoccales</taxon>
        <taxon>Egicoccaceae</taxon>
        <taxon>Egicoccus</taxon>
    </lineage>
</organism>
<sequence length="204" mass="22996">MNSEFEEWSAGHVVDFHEWAGKEGRMNASTAAARGSAVKRVFEYVYGEEWPSQSVKDLDEADLFLRFRNKAKFDVTPKSMETYEGRFTKAIESYTLFNKDQTAWAQSLRTNTRAPRSGKADKKKESETQAQQQSKVTEPEMGGRDEQVPEGLTRYPFPLQGGVQAQLYLPTKGLTGPDVKRLTAYLQSLVMEEQPALMAGSPQE</sequence>
<gene>
    <name evidence="2" type="ORF">GCM10011354_35760</name>
</gene>
<reference evidence="2" key="2">
    <citation type="submission" date="2020-09" db="EMBL/GenBank/DDBJ databases">
        <authorList>
            <person name="Sun Q."/>
            <person name="Zhou Y."/>
        </authorList>
    </citation>
    <scope>NUCLEOTIDE SEQUENCE</scope>
    <source>
        <strain evidence="2">CGMCC 1.14988</strain>
    </source>
</reference>
<evidence type="ECO:0000313" key="2">
    <source>
        <dbReference type="EMBL" id="GGI09777.1"/>
    </source>
</evidence>
<protein>
    <recommendedName>
        <fullName evidence="4">Core-binding (CB) domain-containing protein</fullName>
    </recommendedName>
</protein>